<comment type="similarity">
    <text evidence="1">Belongs to the Iojap/RsfS family.</text>
</comment>
<organism evidence="3 4">
    <name type="scientific">Gonium pectorale</name>
    <name type="common">Green alga</name>
    <dbReference type="NCBI Taxonomy" id="33097"/>
    <lineage>
        <taxon>Eukaryota</taxon>
        <taxon>Viridiplantae</taxon>
        <taxon>Chlorophyta</taxon>
        <taxon>core chlorophytes</taxon>
        <taxon>Chlorophyceae</taxon>
        <taxon>CS clade</taxon>
        <taxon>Chlamydomonadales</taxon>
        <taxon>Volvocaceae</taxon>
        <taxon>Gonium</taxon>
    </lineage>
</organism>
<keyword evidence="4" id="KW-1185">Reference proteome</keyword>
<dbReference type="GO" id="GO:0017148">
    <property type="term" value="P:negative regulation of translation"/>
    <property type="evidence" value="ECO:0007669"/>
    <property type="project" value="TreeGrafter"/>
</dbReference>
<dbReference type="InterPro" id="IPR004394">
    <property type="entry name" value="Iojap/RsfS/C7orf30"/>
</dbReference>
<dbReference type="EMBL" id="LSYV01000008">
    <property type="protein sequence ID" value="KXZ53462.1"/>
    <property type="molecule type" value="Genomic_DNA"/>
</dbReference>
<evidence type="ECO:0000256" key="2">
    <source>
        <dbReference type="SAM" id="MobiDB-lite"/>
    </source>
</evidence>
<accession>A0A150GUT1</accession>
<dbReference type="HAMAP" id="MF_01477">
    <property type="entry name" value="Iojap_RsfS"/>
    <property type="match status" value="1"/>
</dbReference>
<dbReference type="AlphaFoldDB" id="A0A150GUT1"/>
<dbReference type="GO" id="GO:0090071">
    <property type="term" value="P:negative regulation of ribosome biogenesis"/>
    <property type="evidence" value="ECO:0007669"/>
    <property type="project" value="TreeGrafter"/>
</dbReference>
<feature type="region of interest" description="Disordered" evidence="2">
    <location>
        <begin position="197"/>
        <end position="223"/>
    </location>
</feature>
<dbReference type="InterPro" id="IPR043519">
    <property type="entry name" value="NT_sf"/>
</dbReference>
<evidence type="ECO:0000313" key="3">
    <source>
        <dbReference type="EMBL" id="KXZ53462.1"/>
    </source>
</evidence>
<dbReference type="SUPFAM" id="SSF81301">
    <property type="entry name" value="Nucleotidyltransferase"/>
    <property type="match status" value="1"/>
</dbReference>
<dbReference type="Gene3D" id="3.30.460.10">
    <property type="entry name" value="Beta Polymerase, domain 2"/>
    <property type="match status" value="1"/>
</dbReference>
<dbReference type="GO" id="GO:0043023">
    <property type="term" value="F:ribosomal large subunit binding"/>
    <property type="evidence" value="ECO:0007669"/>
    <property type="project" value="TreeGrafter"/>
</dbReference>
<dbReference type="Pfam" id="PF02410">
    <property type="entry name" value="RsfS"/>
    <property type="match status" value="1"/>
</dbReference>
<evidence type="ECO:0000313" key="4">
    <source>
        <dbReference type="Proteomes" id="UP000075714"/>
    </source>
</evidence>
<reference evidence="4" key="1">
    <citation type="journal article" date="2016" name="Nat. Commun.">
        <title>The Gonium pectorale genome demonstrates co-option of cell cycle regulation during the evolution of multicellularity.</title>
        <authorList>
            <person name="Hanschen E.R."/>
            <person name="Marriage T.N."/>
            <person name="Ferris P.J."/>
            <person name="Hamaji T."/>
            <person name="Toyoda A."/>
            <person name="Fujiyama A."/>
            <person name="Neme R."/>
            <person name="Noguchi H."/>
            <person name="Minakuchi Y."/>
            <person name="Suzuki M."/>
            <person name="Kawai-Toyooka H."/>
            <person name="Smith D.R."/>
            <person name="Sparks H."/>
            <person name="Anderson J."/>
            <person name="Bakaric R."/>
            <person name="Luria V."/>
            <person name="Karger A."/>
            <person name="Kirschner M.W."/>
            <person name="Durand P.M."/>
            <person name="Michod R.E."/>
            <person name="Nozaki H."/>
            <person name="Olson B.J."/>
        </authorList>
    </citation>
    <scope>NUCLEOTIDE SEQUENCE [LARGE SCALE GENOMIC DNA]</scope>
    <source>
        <strain evidence="4">NIES-2863</strain>
    </source>
</reference>
<dbReference type="STRING" id="33097.A0A150GUT1"/>
<dbReference type="NCBIfam" id="TIGR00090">
    <property type="entry name" value="rsfS_iojap_ybeB"/>
    <property type="match status" value="1"/>
</dbReference>
<dbReference type="Proteomes" id="UP000075714">
    <property type="component" value="Unassembled WGS sequence"/>
</dbReference>
<dbReference type="OrthoDB" id="21330at2759"/>
<sequence length="223" mass="23841">MTSLMRSATCSRPAIRPELRSPQQTLFHLVPSSSTVSNALSIQLKTQRINGRGRSVSLREARGGSCVARATEQAGKTDTGAAGDESSKQFAISIARVADEVKCSDIVVLDVAPVVSWTSFLVVATVFSKPQLLAALARVEKAAAEQFGRARLNLPGSSPWETLDFGDVVLHLFTAEQRDYYDIESFYAAAEEVEVSFGPPGGGPPGQSGGAAEQQRPTWSTRL</sequence>
<gene>
    <name evidence="3" type="ORF">GPECTOR_7g912</name>
</gene>
<dbReference type="PANTHER" id="PTHR21043">
    <property type="entry name" value="IOJAP SUPERFAMILY ORTHOLOG"/>
    <property type="match status" value="1"/>
</dbReference>
<proteinExistence type="inferred from homology"/>
<evidence type="ECO:0000256" key="1">
    <source>
        <dbReference type="ARBA" id="ARBA00010574"/>
    </source>
</evidence>
<protein>
    <submittedName>
        <fullName evidence="3">Uncharacterized protein</fullName>
    </submittedName>
</protein>
<comment type="caution">
    <text evidence="3">The sequence shown here is derived from an EMBL/GenBank/DDBJ whole genome shotgun (WGS) entry which is preliminary data.</text>
</comment>
<dbReference type="PANTHER" id="PTHR21043:SF2">
    <property type="entry name" value="PROTEIN IOJAP, CHLOROPLASTIC"/>
    <property type="match status" value="1"/>
</dbReference>
<name>A0A150GUT1_GONPE</name>